<evidence type="ECO:0000313" key="2">
    <source>
        <dbReference type="EnsemblProtists" id="EOD13234"/>
    </source>
</evidence>
<reference evidence="2" key="2">
    <citation type="submission" date="2024-10" db="UniProtKB">
        <authorList>
            <consortium name="EnsemblProtists"/>
        </authorList>
    </citation>
    <scope>IDENTIFICATION</scope>
</reference>
<sequence length="283" mass="31102">MKCLKENRQCWIHSMIFLLWLSVILLIVALCGMSVVPSTVWGASWGTDTYVDSNYVVISFHGLCSKPNLFVSEDEGVVTSSDLECKKWEDLDECKDDFVFPTDNGTLPDDDWPRLSRSHGPPTIVTLPRPPAQVCRTNSLKHWLGFCTIVAFFATLAAACFVTARRLADSPKRQKGATISLCLAWLFLVITFGTFSANCLPRGSYSVYARKDIDMVPGPGMDCSICVWVFVMLILPINCLVKPTDAPSSRANPSTAAQYMSREAQPTVVDGPAVQGGDHGLQV</sequence>
<protein>
    <submittedName>
        <fullName evidence="2">Uncharacterized protein</fullName>
    </submittedName>
</protein>
<dbReference type="EnsemblProtists" id="EOD13234">
    <property type="protein sequence ID" value="EOD13234"/>
    <property type="gene ID" value="EMIHUDRAFT_316817"/>
</dbReference>
<dbReference type="RefSeq" id="XP_005765663.1">
    <property type="nucleotide sequence ID" value="XM_005765606.1"/>
</dbReference>
<dbReference type="KEGG" id="ehx:EMIHUDRAFT_316817"/>
<proteinExistence type="predicted"/>
<feature type="transmembrane region" description="Helical" evidence="1">
    <location>
        <begin position="176"/>
        <end position="198"/>
    </location>
</feature>
<feature type="transmembrane region" description="Helical" evidence="1">
    <location>
        <begin position="143"/>
        <end position="164"/>
    </location>
</feature>
<keyword evidence="1" id="KW-1133">Transmembrane helix</keyword>
<evidence type="ECO:0000256" key="1">
    <source>
        <dbReference type="SAM" id="Phobius"/>
    </source>
</evidence>
<dbReference type="Proteomes" id="UP000013827">
    <property type="component" value="Unassembled WGS sequence"/>
</dbReference>
<evidence type="ECO:0000313" key="3">
    <source>
        <dbReference type="Proteomes" id="UP000013827"/>
    </source>
</evidence>
<keyword evidence="1" id="KW-0812">Transmembrane</keyword>
<dbReference type="HOGENOM" id="CLU_984947_0_0_1"/>
<dbReference type="AlphaFoldDB" id="A0A0D3IPP9"/>
<accession>A0A0D3IPP9</accession>
<dbReference type="RefSeq" id="XP_005786391.1">
    <property type="nucleotide sequence ID" value="XM_005786334.1"/>
</dbReference>
<name>A0A0D3IPP9_EMIH1</name>
<organism evidence="2 3">
    <name type="scientific">Emiliania huxleyi (strain CCMP1516)</name>
    <dbReference type="NCBI Taxonomy" id="280463"/>
    <lineage>
        <taxon>Eukaryota</taxon>
        <taxon>Haptista</taxon>
        <taxon>Haptophyta</taxon>
        <taxon>Prymnesiophyceae</taxon>
        <taxon>Isochrysidales</taxon>
        <taxon>Noelaerhabdaceae</taxon>
        <taxon>Emiliania</taxon>
    </lineage>
</organism>
<reference evidence="3" key="1">
    <citation type="journal article" date="2013" name="Nature">
        <title>Pan genome of the phytoplankton Emiliania underpins its global distribution.</title>
        <authorList>
            <person name="Read B.A."/>
            <person name="Kegel J."/>
            <person name="Klute M.J."/>
            <person name="Kuo A."/>
            <person name="Lefebvre S.C."/>
            <person name="Maumus F."/>
            <person name="Mayer C."/>
            <person name="Miller J."/>
            <person name="Monier A."/>
            <person name="Salamov A."/>
            <person name="Young J."/>
            <person name="Aguilar M."/>
            <person name="Claverie J.M."/>
            <person name="Frickenhaus S."/>
            <person name="Gonzalez K."/>
            <person name="Herman E.K."/>
            <person name="Lin Y.C."/>
            <person name="Napier J."/>
            <person name="Ogata H."/>
            <person name="Sarno A.F."/>
            <person name="Shmutz J."/>
            <person name="Schroeder D."/>
            <person name="de Vargas C."/>
            <person name="Verret F."/>
            <person name="von Dassow P."/>
            <person name="Valentin K."/>
            <person name="Van de Peer Y."/>
            <person name="Wheeler G."/>
            <person name="Dacks J.B."/>
            <person name="Delwiche C.F."/>
            <person name="Dyhrman S.T."/>
            <person name="Glockner G."/>
            <person name="John U."/>
            <person name="Richards T."/>
            <person name="Worden A.Z."/>
            <person name="Zhang X."/>
            <person name="Grigoriev I.V."/>
            <person name="Allen A.E."/>
            <person name="Bidle K."/>
            <person name="Borodovsky M."/>
            <person name="Bowler C."/>
            <person name="Brownlee C."/>
            <person name="Cock J.M."/>
            <person name="Elias M."/>
            <person name="Gladyshev V.N."/>
            <person name="Groth M."/>
            <person name="Guda C."/>
            <person name="Hadaegh A."/>
            <person name="Iglesias-Rodriguez M.D."/>
            <person name="Jenkins J."/>
            <person name="Jones B.M."/>
            <person name="Lawson T."/>
            <person name="Leese F."/>
            <person name="Lindquist E."/>
            <person name="Lobanov A."/>
            <person name="Lomsadze A."/>
            <person name="Malik S.B."/>
            <person name="Marsh M.E."/>
            <person name="Mackinder L."/>
            <person name="Mock T."/>
            <person name="Mueller-Roeber B."/>
            <person name="Pagarete A."/>
            <person name="Parker M."/>
            <person name="Probert I."/>
            <person name="Quesneville H."/>
            <person name="Raines C."/>
            <person name="Rensing S.A."/>
            <person name="Riano-Pachon D.M."/>
            <person name="Richier S."/>
            <person name="Rokitta S."/>
            <person name="Shiraiwa Y."/>
            <person name="Soanes D.M."/>
            <person name="van der Giezen M."/>
            <person name="Wahlund T.M."/>
            <person name="Williams B."/>
            <person name="Wilson W."/>
            <person name="Wolfe G."/>
            <person name="Wurch L.L."/>
        </authorList>
    </citation>
    <scope>NUCLEOTIDE SEQUENCE</scope>
</reference>
<feature type="transmembrane region" description="Helical" evidence="1">
    <location>
        <begin position="218"/>
        <end position="241"/>
    </location>
</feature>
<dbReference type="EnsemblProtists" id="EOD33962">
    <property type="protein sequence ID" value="EOD33962"/>
    <property type="gene ID" value="EMIHUDRAFT_313897"/>
</dbReference>
<dbReference type="PaxDb" id="2903-EOD13234"/>
<dbReference type="GeneID" id="17279233"/>
<dbReference type="KEGG" id="ehx:EMIHUDRAFT_313897"/>
<keyword evidence="3" id="KW-1185">Reference proteome</keyword>
<dbReference type="GeneID" id="17259389"/>
<keyword evidence="1" id="KW-0472">Membrane</keyword>